<keyword evidence="4" id="KW-0347">Helicase</keyword>
<dbReference type="Proteomes" id="UP000182983">
    <property type="component" value="Unassembled WGS sequence"/>
</dbReference>
<evidence type="ECO:0000259" key="9">
    <source>
        <dbReference type="Pfam" id="PF13087"/>
    </source>
</evidence>
<dbReference type="AlphaFoldDB" id="A0A1H6K315"/>
<proteinExistence type="inferred from homology"/>
<dbReference type="SUPFAM" id="SSF52540">
    <property type="entry name" value="P-loop containing nucleoside triphosphate hydrolases"/>
    <property type="match status" value="1"/>
</dbReference>
<feature type="compositionally biased region" description="Pro residues" evidence="7">
    <location>
        <begin position="65"/>
        <end position="76"/>
    </location>
</feature>
<evidence type="ECO:0000313" key="11">
    <source>
        <dbReference type="Proteomes" id="UP000182983"/>
    </source>
</evidence>
<keyword evidence="2" id="KW-0547">Nucleotide-binding</keyword>
<dbReference type="InterPro" id="IPR027417">
    <property type="entry name" value="P-loop_NTPase"/>
</dbReference>
<dbReference type="InterPro" id="IPR047187">
    <property type="entry name" value="SF1_C_Upf1"/>
</dbReference>
<evidence type="ECO:0000256" key="6">
    <source>
        <dbReference type="SAM" id="Coils"/>
    </source>
</evidence>
<feature type="region of interest" description="Disordered" evidence="7">
    <location>
        <begin position="60"/>
        <end position="86"/>
    </location>
</feature>
<dbReference type="InterPro" id="IPR041677">
    <property type="entry name" value="DNA2/NAM7_AAA_11"/>
</dbReference>
<evidence type="ECO:0000313" key="10">
    <source>
        <dbReference type="EMBL" id="SEH67319.1"/>
    </source>
</evidence>
<dbReference type="EMBL" id="FNWO01000025">
    <property type="protein sequence ID" value="SEH67319.1"/>
    <property type="molecule type" value="Genomic_DNA"/>
</dbReference>
<evidence type="ECO:0000259" key="8">
    <source>
        <dbReference type="Pfam" id="PF13086"/>
    </source>
</evidence>
<dbReference type="Pfam" id="PF13086">
    <property type="entry name" value="AAA_11"/>
    <property type="match status" value="1"/>
</dbReference>
<feature type="coiled-coil region" evidence="6">
    <location>
        <begin position="594"/>
        <end position="641"/>
    </location>
</feature>
<keyword evidence="11" id="KW-1185">Reference proteome</keyword>
<keyword evidence="5" id="KW-0067">ATP-binding</keyword>
<organism evidence="10 11">
    <name type="scientific">Magnetospirillum fulvum</name>
    <name type="common">Rhodospirillum fulvum</name>
    <dbReference type="NCBI Taxonomy" id="1082"/>
    <lineage>
        <taxon>Bacteria</taxon>
        <taxon>Pseudomonadati</taxon>
        <taxon>Pseudomonadota</taxon>
        <taxon>Alphaproteobacteria</taxon>
        <taxon>Rhodospirillales</taxon>
        <taxon>Rhodospirillaceae</taxon>
        <taxon>Magnetospirillum</taxon>
    </lineage>
</organism>
<dbReference type="InterPro" id="IPR050534">
    <property type="entry name" value="Coronavir_polyprotein_1ab"/>
</dbReference>
<accession>A0A1H6K315</accession>
<feature type="coiled-coil region" evidence="6">
    <location>
        <begin position="718"/>
        <end position="752"/>
    </location>
</feature>
<dbReference type="GO" id="GO:0005524">
    <property type="term" value="F:ATP binding"/>
    <property type="evidence" value="ECO:0007669"/>
    <property type="project" value="UniProtKB-KW"/>
</dbReference>
<evidence type="ECO:0000256" key="3">
    <source>
        <dbReference type="ARBA" id="ARBA00022801"/>
    </source>
</evidence>
<comment type="similarity">
    <text evidence="1">Belongs to the DNA2/NAM7 helicase family.</text>
</comment>
<dbReference type="Pfam" id="PF13087">
    <property type="entry name" value="AAA_12"/>
    <property type="match status" value="1"/>
</dbReference>
<reference evidence="11" key="1">
    <citation type="submission" date="2016-10" db="EMBL/GenBank/DDBJ databases">
        <authorList>
            <person name="Varghese N."/>
            <person name="Submissions S."/>
        </authorList>
    </citation>
    <scope>NUCLEOTIDE SEQUENCE [LARGE SCALE GENOMIC DNA]</scope>
    <source>
        <strain evidence="11">DSM 13234</strain>
    </source>
</reference>
<evidence type="ECO:0000256" key="1">
    <source>
        <dbReference type="ARBA" id="ARBA00007913"/>
    </source>
</evidence>
<dbReference type="CDD" id="cd18808">
    <property type="entry name" value="SF1_C_Upf1"/>
    <property type="match status" value="1"/>
</dbReference>
<evidence type="ECO:0000256" key="7">
    <source>
        <dbReference type="SAM" id="MobiDB-lite"/>
    </source>
</evidence>
<protein>
    <submittedName>
        <fullName evidence="10">AAA domain-containing protein</fullName>
    </submittedName>
</protein>
<feature type="domain" description="DNA2/NAM7 helicase helicase" evidence="8">
    <location>
        <begin position="852"/>
        <end position="911"/>
    </location>
</feature>
<keyword evidence="6" id="KW-0175">Coiled coil</keyword>
<evidence type="ECO:0000256" key="4">
    <source>
        <dbReference type="ARBA" id="ARBA00022806"/>
    </source>
</evidence>
<dbReference type="PANTHER" id="PTHR43788:SF8">
    <property type="entry name" value="DNA-BINDING PROTEIN SMUBP-2"/>
    <property type="match status" value="1"/>
</dbReference>
<dbReference type="RefSeq" id="WP_074770723.1">
    <property type="nucleotide sequence ID" value="NZ_FNWO01000025.1"/>
</dbReference>
<dbReference type="Gene3D" id="1.10.287.1490">
    <property type="match status" value="1"/>
</dbReference>
<dbReference type="PANTHER" id="PTHR43788">
    <property type="entry name" value="DNA2/NAM7 HELICASE FAMILY MEMBER"/>
    <property type="match status" value="1"/>
</dbReference>
<dbReference type="InterPro" id="IPR041679">
    <property type="entry name" value="DNA2/NAM7-like_C"/>
</dbReference>
<keyword evidence="3" id="KW-0378">Hydrolase</keyword>
<dbReference type="GO" id="GO:0016787">
    <property type="term" value="F:hydrolase activity"/>
    <property type="evidence" value="ECO:0007669"/>
    <property type="project" value="UniProtKB-KW"/>
</dbReference>
<evidence type="ECO:0000256" key="2">
    <source>
        <dbReference type="ARBA" id="ARBA00022741"/>
    </source>
</evidence>
<sequence length="1174" mass="129719">MRNHSKRPFFHHSITQLEALFQSSQNCSQLLKQLADELQHRDTLRATKLREEVAAALNTMKNPKFSPPPIITPHPAAPSQATPPAKDWGLDEPSSILAAWTALEALTPQTYRRPEDFASGDRACVADLPSTDLPWRRGERSHPKRRLFYHVVLGCIHMGRATEDLIRAFGEDEERPSRIQEKSAIAAVMIDQNGVVVEDKAVAVSSFAWALPLALQGKLGELGQWPSIEGRAVEELTKLVDRVDDKGKRLSLDWANILAAHNWLATRFGLPHHLIEKPSFAIRVYHYFKAKTPPEPALLNSFFLNDLSRVSAGLAAGTLPAGLRAYLGMAAPASTFDLLENTAALEQAVSPALTPAARWPVPGGFPLVLLQQAAVNLARTELRQGGIVAVNGPPGTGKTTLLRDLVAGCVLDRALAMATFEDPEAAFTPSGEKVAVGDKAFFHLYRLDERLKGHEILVASSNNKAVENVSKELPATKAMGRVDYSGYFKLISDVVLNTDRADEDGTPVDPTDTWGLIAAVLGNARNRAAFQKAFWWHEDFAFRLYLKAAKGDPVVREIKDPASGEILERRPPAVVETEAPPTAGQAKANWRRARDRMARLHQEIQAELTSLEEVRRRCLTLDKLRRALAEGRSQLDLMREQADRHETYLERVQVELQAARDAWGPLSNQLFQLRACRPGLLARLFRTKSWREWMARLAPIAQAEKTASDRLKRCEGPVTDAQRSLADWNSRVRTLEDQLTAQQEQADTLSRAVDEDRGRLGNRLVDADFFAQSHTDWNLASPWLPDDLHRKREDLFLAALDVHRAFIDVAAQKVLHNLSILMDTFAVGPPPELVKKGLLGELWSTLFLVVPVLSTTFASVERMLGALPPQSLGWLLVDEAGQALPQAATGAILRAKRTIVVGDPLQIPPVVTLPDRLNAQICSYFNVTRKLWAAPDASCQTLADRTSRFQGSFRSDQGPRQVGMPLLVHRRCQEPMFGIANRIAYDGQMVHAAKPDDGNSIGNILGPSRWFDLDGTADSKWCAAEGEVVVDLLRRLADGGVVDPELFIITPFRSVAQEMRRRLDRERSLFAHLRITPGDWTANHVGTIHTVQGREADAVMLVLGAPMAAQNGARAWATGTPNILNVAVSRAKKNFYVIGSYGAWSGMGHARELGHPTVMPRERLQAASAKPGID</sequence>
<dbReference type="Gene3D" id="3.40.50.300">
    <property type="entry name" value="P-loop containing nucleotide triphosphate hydrolases"/>
    <property type="match status" value="3"/>
</dbReference>
<name>A0A1H6K315_MAGFU</name>
<gene>
    <name evidence="10" type="ORF">SAMN04244559_03385</name>
</gene>
<feature type="domain" description="DNA2/NAM7 helicase-like C-terminal" evidence="9">
    <location>
        <begin position="1007"/>
        <end position="1140"/>
    </location>
</feature>
<dbReference type="GO" id="GO:0043139">
    <property type="term" value="F:5'-3' DNA helicase activity"/>
    <property type="evidence" value="ECO:0007669"/>
    <property type="project" value="TreeGrafter"/>
</dbReference>
<evidence type="ECO:0000256" key="5">
    <source>
        <dbReference type="ARBA" id="ARBA00022840"/>
    </source>
</evidence>
<dbReference type="OrthoDB" id="9757917at2"/>